<protein>
    <recommendedName>
        <fullName evidence="5">Short-chain dehydrogenase/reductase</fullName>
        <ecNumber evidence="5">1.1.1.-</ecNumber>
    </recommendedName>
</protein>
<dbReference type="CDD" id="cd05324">
    <property type="entry name" value="carb_red_PTCR-like_SDR_c"/>
    <property type="match status" value="1"/>
</dbReference>
<dbReference type="GO" id="GO:0016020">
    <property type="term" value="C:membrane"/>
    <property type="evidence" value="ECO:0007669"/>
    <property type="project" value="TreeGrafter"/>
</dbReference>
<dbReference type="GO" id="GO:0016616">
    <property type="term" value="F:oxidoreductase activity, acting on the CH-OH group of donors, NAD or NADP as acceptor"/>
    <property type="evidence" value="ECO:0007669"/>
    <property type="project" value="InterPro"/>
</dbReference>
<evidence type="ECO:0000313" key="7">
    <source>
        <dbReference type="Proteomes" id="UP000295252"/>
    </source>
</evidence>
<dbReference type="InterPro" id="IPR036291">
    <property type="entry name" value="NAD(P)-bd_dom_sf"/>
</dbReference>
<dbReference type="SUPFAM" id="SSF51735">
    <property type="entry name" value="NAD(P)-binding Rossmann-fold domains"/>
    <property type="match status" value="1"/>
</dbReference>
<dbReference type="Gramene" id="CDP08863">
    <property type="protein sequence ID" value="CDP08863"/>
    <property type="gene ID" value="GSCOC_T00027980001"/>
</dbReference>
<dbReference type="EC" id="1.1.1.-" evidence="5"/>
<keyword evidence="3 5" id="KW-0560">Oxidoreductase</keyword>
<dbReference type="PROSITE" id="PS00061">
    <property type="entry name" value="ADH_SHORT"/>
    <property type="match status" value="1"/>
</dbReference>
<dbReference type="PRINTS" id="PR00080">
    <property type="entry name" value="SDRFAMILY"/>
</dbReference>
<evidence type="ECO:0000313" key="6">
    <source>
        <dbReference type="EMBL" id="CDP08863.1"/>
    </source>
</evidence>
<dbReference type="PRINTS" id="PR00081">
    <property type="entry name" value="GDHRDH"/>
</dbReference>
<dbReference type="FunCoup" id="A0A068UML9">
    <property type="interactions" value="153"/>
</dbReference>
<comment type="similarity">
    <text evidence="1 4">Belongs to the short-chain dehydrogenases/reductases (SDR) family.</text>
</comment>
<evidence type="ECO:0000256" key="4">
    <source>
        <dbReference type="RuleBase" id="RU000363"/>
    </source>
</evidence>
<dbReference type="InterPro" id="IPR020904">
    <property type="entry name" value="Sc_DH/Rdtase_CS"/>
</dbReference>
<dbReference type="AlphaFoldDB" id="A0A068UML9"/>
<dbReference type="FunFam" id="3.40.50.720:FF:000312">
    <property type="entry name" value="(+)-neomenthol dehydrogenase"/>
    <property type="match status" value="1"/>
</dbReference>
<evidence type="ECO:0000256" key="5">
    <source>
        <dbReference type="RuleBase" id="RU369024"/>
    </source>
</evidence>
<name>A0A068UML9_COFCA</name>
<dbReference type="EMBL" id="HG739119">
    <property type="protein sequence ID" value="CDP08863.1"/>
    <property type="molecule type" value="Genomic_DNA"/>
</dbReference>
<evidence type="ECO:0000256" key="1">
    <source>
        <dbReference type="ARBA" id="ARBA00006484"/>
    </source>
</evidence>
<gene>
    <name evidence="6" type="ORF">GSCOC_T00027980001</name>
</gene>
<dbReference type="STRING" id="49390.A0A068UML9"/>
<sequence>MTEAKRYAIVTGANKGIGFEVCRHLASKGITVVLTARDEKRGLDALHKLKFSDGLSADRLLFHQLDVADSSSVASLAQFIKTQFGRLDILVNNAGIIGADIDSDAFKAAIAAGAVEEERANKVDWSSSINDTHELAVQCFQTNYYGAKRMIEAFVPLLQLSQSPRVVNVSSGAGKLKNIPSEWARGIFTDVDNLTDERVDEVLNQYLKDLKEGSKEAKGWPSFLSAYTVSKAAMNAYTIVVAKKHPNIKINSVCPGFVKTDINFESGTLTVEEGADSIVRLALLPDDGPSGLFFIRSEISPLG</sequence>
<dbReference type="Gene3D" id="3.40.50.720">
    <property type="entry name" value="NAD(P)-binding Rossmann-like Domain"/>
    <property type="match status" value="1"/>
</dbReference>
<keyword evidence="7" id="KW-1185">Reference proteome</keyword>
<accession>A0A068UML9</accession>
<evidence type="ECO:0000256" key="2">
    <source>
        <dbReference type="ARBA" id="ARBA00022857"/>
    </source>
</evidence>
<keyword evidence="2 5" id="KW-0521">NADP</keyword>
<dbReference type="PhylomeDB" id="A0A068UML9"/>
<dbReference type="InterPro" id="IPR002347">
    <property type="entry name" value="SDR_fam"/>
</dbReference>
<dbReference type="InterPro" id="IPR045313">
    <property type="entry name" value="CBR1-like"/>
</dbReference>
<proteinExistence type="inferred from homology"/>
<organism evidence="6 7">
    <name type="scientific">Coffea canephora</name>
    <name type="common">Robusta coffee</name>
    <dbReference type="NCBI Taxonomy" id="49390"/>
    <lineage>
        <taxon>Eukaryota</taxon>
        <taxon>Viridiplantae</taxon>
        <taxon>Streptophyta</taxon>
        <taxon>Embryophyta</taxon>
        <taxon>Tracheophyta</taxon>
        <taxon>Spermatophyta</taxon>
        <taxon>Magnoliopsida</taxon>
        <taxon>eudicotyledons</taxon>
        <taxon>Gunneridae</taxon>
        <taxon>Pentapetalae</taxon>
        <taxon>asterids</taxon>
        <taxon>lamiids</taxon>
        <taxon>Gentianales</taxon>
        <taxon>Rubiaceae</taxon>
        <taxon>Ixoroideae</taxon>
        <taxon>Gardenieae complex</taxon>
        <taxon>Bertiereae - Coffeeae clade</taxon>
        <taxon>Coffeeae</taxon>
        <taxon>Coffea</taxon>
    </lineage>
</organism>
<evidence type="ECO:0000256" key="3">
    <source>
        <dbReference type="ARBA" id="ARBA00023002"/>
    </source>
</evidence>
<dbReference type="PANTHER" id="PTHR43490">
    <property type="entry name" value="(+)-NEOMENTHOL DEHYDROGENASE"/>
    <property type="match status" value="1"/>
</dbReference>
<dbReference type="OrthoDB" id="1933717at2759"/>
<reference evidence="7" key="1">
    <citation type="journal article" date="2014" name="Science">
        <title>The coffee genome provides insight into the convergent evolution of caffeine biosynthesis.</title>
        <authorList>
            <person name="Denoeud F."/>
            <person name="Carretero-Paulet L."/>
            <person name="Dereeper A."/>
            <person name="Droc G."/>
            <person name="Guyot R."/>
            <person name="Pietrella M."/>
            <person name="Zheng C."/>
            <person name="Alberti A."/>
            <person name="Anthony F."/>
            <person name="Aprea G."/>
            <person name="Aury J.M."/>
            <person name="Bento P."/>
            <person name="Bernard M."/>
            <person name="Bocs S."/>
            <person name="Campa C."/>
            <person name="Cenci A."/>
            <person name="Combes M.C."/>
            <person name="Crouzillat D."/>
            <person name="Da Silva C."/>
            <person name="Daddiego L."/>
            <person name="De Bellis F."/>
            <person name="Dussert S."/>
            <person name="Garsmeur O."/>
            <person name="Gayraud T."/>
            <person name="Guignon V."/>
            <person name="Jahn K."/>
            <person name="Jamilloux V."/>
            <person name="Joet T."/>
            <person name="Labadie K."/>
            <person name="Lan T."/>
            <person name="Leclercq J."/>
            <person name="Lepelley M."/>
            <person name="Leroy T."/>
            <person name="Li L.T."/>
            <person name="Librado P."/>
            <person name="Lopez L."/>
            <person name="Munoz A."/>
            <person name="Noel B."/>
            <person name="Pallavicini A."/>
            <person name="Perrotta G."/>
            <person name="Poncet V."/>
            <person name="Pot D."/>
            <person name="Priyono X."/>
            <person name="Rigoreau M."/>
            <person name="Rouard M."/>
            <person name="Rozas J."/>
            <person name="Tranchant-Dubreuil C."/>
            <person name="VanBuren R."/>
            <person name="Zhang Q."/>
            <person name="Andrade A.C."/>
            <person name="Argout X."/>
            <person name="Bertrand B."/>
            <person name="de Kochko A."/>
            <person name="Graziosi G."/>
            <person name="Henry R.J."/>
            <person name="Jayarama X."/>
            <person name="Ming R."/>
            <person name="Nagai C."/>
            <person name="Rounsley S."/>
            <person name="Sankoff D."/>
            <person name="Giuliano G."/>
            <person name="Albert V.A."/>
            <person name="Wincker P."/>
            <person name="Lashermes P."/>
        </authorList>
    </citation>
    <scope>NUCLEOTIDE SEQUENCE [LARGE SCALE GENOMIC DNA]</scope>
    <source>
        <strain evidence="7">cv. DH200-94</strain>
    </source>
</reference>
<dbReference type="Pfam" id="PF00106">
    <property type="entry name" value="adh_short"/>
    <property type="match status" value="2"/>
</dbReference>
<dbReference type="InParanoid" id="A0A068UML9"/>
<dbReference type="Proteomes" id="UP000295252">
    <property type="component" value="Chromosome IV"/>
</dbReference>
<dbReference type="PANTHER" id="PTHR43490:SF98">
    <property type="entry name" value="OS02G0640600 PROTEIN"/>
    <property type="match status" value="1"/>
</dbReference>
<dbReference type="OMA" id="SINCVHP"/>